<dbReference type="GO" id="GO:0046373">
    <property type="term" value="P:L-arabinose metabolic process"/>
    <property type="evidence" value="ECO:0007669"/>
    <property type="project" value="InterPro"/>
</dbReference>
<evidence type="ECO:0000313" key="7">
    <source>
        <dbReference type="EMBL" id="KFI90133.1"/>
    </source>
</evidence>
<reference evidence="7 8" key="1">
    <citation type="submission" date="2014-03" db="EMBL/GenBank/DDBJ databases">
        <title>Genomics of Bifidobacteria.</title>
        <authorList>
            <person name="Ventura M."/>
            <person name="Milani C."/>
            <person name="Lugli G.A."/>
        </authorList>
    </citation>
    <scope>NUCLEOTIDE SEQUENCE [LARGE SCALE GENOMIC DNA]</scope>
    <source>
        <strain evidence="7 8">LMG 21589</strain>
    </source>
</reference>
<keyword evidence="5 7" id="KW-0378">Hydrolase</keyword>
<accession>A0A087D3N3</accession>
<keyword evidence="4" id="KW-0732">Signal</keyword>
<dbReference type="EMBL" id="JGZO01000034">
    <property type="protein sequence ID" value="KFI90133.1"/>
    <property type="molecule type" value="Genomic_DNA"/>
</dbReference>
<comment type="catalytic activity">
    <reaction evidence="1">
        <text>Hydrolysis of terminal non-reducing alpha-L-arabinofuranoside residues in alpha-L-arabinosides.</text>
        <dbReference type="EC" id="3.2.1.55"/>
    </reaction>
</comment>
<keyword evidence="7" id="KW-0326">Glycosidase</keyword>
<sequence length="831" mass="91653">MVKVGPVGAKYPISDRLWGVFFEDLNYAADGGLAGDLVQNGAFEYSHRDNPRWSAFTAWRKDVPKGSHGSFWIETEDCVAEENPHHAVVQVELGPVSLVNRGFEGMRLRPGEQYELSMWIRSCDGAPHPVDISLLGDPRDDDAAPSGPGARCEALPGEWRRIELRLTVDSDASNGSLALTFTKPGVVAVDFVSLEPCRTWRGLTHFRADLAEAIAELRPRFVRFPGGCLVHGLGLDNMYRWKDTIGPVEHRRHDFNLWGYHQSMRLGFYEYLCWCEALGAEPIPVLPAGVSCSGTDGGSMAMSPRQMGEYVRDVLDFVDFCNGDASTVWGAKRIACGHPEPFGLAYLGLGNEDDITDDFRERFSQLFHALAYAHPEITVIGTAGPTLVGATFDEAWDLARAEGVALLDEHSYLAPAWWFQHLDYYDGLDRNGPHAYLGEYASHGVTMLNALSEAAFMAHMEANGDVVDMASYAPLLCRNGHAGWDPDLIYFDDDRAYRTYSYWVQWMYAHSAAESARRVEVEGPCGYTRELPEYTGLSFGGDPAVRLSGIAVELPDGSACTVPDLFKESGSRADTGLHVTADRYTIRLHARYESESGMFSIDFGALDQPDRYRLWIGMAGLDCALGALRDGFPYDYDRVSLDRRVSYGDEWDISIEVHDRGRSIRASVNGTVLAGSDPGEETRRTVTVAEGNGVGGFGMRYVRVVNATPETMHADLSKVLPPHGRAWTNGYDDPHAPMGTALVTMLRAERPDAGRPGEEAPSRPVEREIVLPADGLLRFPAWSFTILGVPMDMYGPEGGEHRQSAPAGDDAEWDRIKRIAGDDPGITFDDV</sequence>
<dbReference type="STRING" id="158787.BSCA_0472"/>
<evidence type="ECO:0000256" key="5">
    <source>
        <dbReference type="ARBA" id="ARBA00022801"/>
    </source>
</evidence>
<comment type="similarity">
    <text evidence="2">Belongs to the glycosyl hydrolase 51 family.</text>
</comment>
<dbReference type="Proteomes" id="UP000029033">
    <property type="component" value="Unassembled WGS sequence"/>
</dbReference>
<protein>
    <recommendedName>
        <fullName evidence="3">non-reducing end alpha-L-arabinofuranosidase</fullName>
        <ecNumber evidence="3">3.2.1.55</ecNumber>
    </recommendedName>
</protein>
<dbReference type="AlphaFoldDB" id="A0A087D3N3"/>
<dbReference type="InterPro" id="IPR010720">
    <property type="entry name" value="Alpha-L-AF_C"/>
</dbReference>
<dbReference type="GO" id="GO:0046556">
    <property type="term" value="F:alpha-L-arabinofuranosidase activity"/>
    <property type="evidence" value="ECO:0007669"/>
    <property type="project" value="UniProtKB-EC"/>
</dbReference>
<organism evidence="7 8">
    <name type="scientific">Bifidobacterium scardovii</name>
    <dbReference type="NCBI Taxonomy" id="158787"/>
    <lineage>
        <taxon>Bacteria</taxon>
        <taxon>Bacillati</taxon>
        <taxon>Actinomycetota</taxon>
        <taxon>Actinomycetes</taxon>
        <taxon>Bifidobacteriales</taxon>
        <taxon>Bifidobacteriaceae</taxon>
        <taxon>Bifidobacterium</taxon>
    </lineage>
</organism>
<dbReference type="GeneID" id="85166903"/>
<dbReference type="Pfam" id="PF22848">
    <property type="entry name" value="ASD1_dom"/>
    <property type="match status" value="1"/>
</dbReference>
<dbReference type="InterPro" id="IPR055235">
    <property type="entry name" value="ASD1_cat"/>
</dbReference>
<keyword evidence="8" id="KW-1185">Reference proteome</keyword>
<proteinExistence type="inferred from homology"/>
<dbReference type="Pfam" id="PF06964">
    <property type="entry name" value="Alpha-L-AF_C"/>
    <property type="match status" value="1"/>
</dbReference>
<evidence type="ECO:0000256" key="4">
    <source>
        <dbReference type="ARBA" id="ARBA00022729"/>
    </source>
</evidence>
<dbReference type="SUPFAM" id="SSF51445">
    <property type="entry name" value="(Trans)glycosidases"/>
    <property type="match status" value="1"/>
</dbReference>
<dbReference type="PANTHER" id="PTHR31776:SF26">
    <property type="entry name" value="SECRETED ARABINOSIDASE"/>
    <property type="match status" value="1"/>
</dbReference>
<dbReference type="InterPro" id="IPR017853">
    <property type="entry name" value="GH"/>
</dbReference>
<name>A0A087D3N3_9BIFI</name>
<dbReference type="InterPro" id="IPR051563">
    <property type="entry name" value="Glycosyl_Hydrolase_51"/>
</dbReference>
<dbReference type="Gene3D" id="3.20.20.80">
    <property type="entry name" value="Glycosidases"/>
    <property type="match status" value="1"/>
</dbReference>
<dbReference type="PANTHER" id="PTHR31776">
    <property type="entry name" value="ALPHA-L-ARABINOFURANOSIDASE 1"/>
    <property type="match status" value="1"/>
</dbReference>
<dbReference type="RefSeq" id="WP_051923307.1">
    <property type="nucleotide sequence ID" value="NZ_CAUPKV010000019.1"/>
</dbReference>
<evidence type="ECO:0000313" key="8">
    <source>
        <dbReference type="Proteomes" id="UP000029033"/>
    </source>
</evidence>
<dbReference type="Gene3D" id="2.60.120.260">
    <property type="entry name" value="Galactose-binding domain-like"/>
    <property type="match status" value="1"/>
</dbReference>
<comment type="caution">
    <text evidence="7">The sequence shown here is derived from an EMBL/GenBank/DDBJ whole genome shotgun (WGS) entry which is preliminary data.</text>
</comment>
<evidence type="ECO:0000259" key="6">
    <source>
        <dbReference type="SMART" id="SM00813"/>
    </source>
</evidence>
<dbReference type="EC" id="3.2.1.55" evidence="3"/>
<dbReference type="eggNOG" id="COG3534">
    <property type="taxonomic scope" value="Bacteria"/>
</dbReference>
<evidence type="ECO:0000256" key="1">
    <source>
        <dbReference type="ARBA" id="ARBA00001462"/>
    </source>
</evidence>
<dbReference type="SMART" id="SM00813">
    <property type="entry name" value="Alpha-L-AF_C"/>
    <property type="match status" value="1"/>
</dbReference>
<evidence type="ECO:0000256" key="2">
    <source>
        <dbReference type="ARBA" id="ARBA00007186"/>
    </source>
</evidence>
<gene>
    <name evidence="7" type="ORF">BSCA_0472</name>
</gene>
<evidence type="ECO:0000256" key="3">
    <source>
        <dbReference type="ARBA" id="ARBA00012670"/>
    </source>
</evidence>
<feature type="domain" description="Alpha-L-arabinofuranosidase C-terminal" evidence="6">
    <location>
        <begin position="438"/>
        <end position="783"/>
    </location>
</feature>